<organism evidence="2 3">
    <name type="scientific">Hemibagrus wyckioides</name>
    <dbReference type="NCBI Taxonomy" id="337641"/>
    <lineage>
        <taxon>Eukaryota</taxon>
        <taxon>Metazoa</taxon>
        <taxon>Chordata</taxon>
        <taxon>Craniata</taxon>
        <taxon>Vertebrata</taxon>
        <taxon>Euteleostomi</taxon>
        <taxon>Actinopterygii</taxon>
        <taxon>Neopterygii</taxon>
        <taxon>Teleostei</taxon>
        <taxon>Ostariophysi</taxon>
        <taxon>Siluriformes</taxon>
        <taxon>Bagridae</taxon>
        <taxon>Hemibagrus</taxon>
    </lineage>
</organism>
<feature type="region of interest" description="Disordered" evidence="1">
    <location>
        <begin position="1"/>
        <end position="54"/>
    </location>
</feature>
<dbReference type="InterPro" id="IPR031521">
    <property type="entry name" value="DUF4695"/>
</dbReference>
<comment type="caution">
    <text evidence="2">The sequence shown here is derived from an EMBL/GenBank/DDBJ whole genome shotgun (WGS) entry which is preliminary data.</text>
</comment>
<dbReference type="EMBL" id="JAHKSW010000027">
    <property type="protein sequence ID" value="KAG7315213.1"/>
    <property type="molecule type" value="Genomic_DNA"/>
</dbReference>
<dbReference type="AlphaFoldDB" id="A0A9D3SCU3"/>
<evidence type="ECO:0000256" key="1">
    <source>
        <dbReference type="SAM" id="MobiDB-lite"/>
    </source>
</evidence>
<proteinExistence type="predicted"/>
<dbReference type="PANTHER" id="PTHR40250:SF1">
    <property type="entry name" value="SI:CH1073-281M9.1"/>
    <property type="match status" value="1"/>
</dbReference>
<accession>A0A9D3SCU3</accession>
<dbReference type="OrthoDB" id="6156669at2759"/>
<protein>
    <submittedName>
        <fullName evidence="2">Uncharacterized protein</fullName>
    </submittedName>
</protein>
<name>A0A9D3SCU3_9TELE</name>
<gene>
    <name evidence="2" type="ORF">KOW79_021301</name>
</gene>
<dbReference type="PANTHER" id="PTHR40250">
    <property type="entry name" value="CHROMOSOME 11 OPEN READING FRAME 96"/>
    <property type="match status" value="1"/>
</dbReference>
<dbReference type="Proteomes" id="UP000824219">
    <property type="component" value="Linkage Group LG27"/>
</dbReference>
<evidence type="ECO:0000313" key="3">
    <source>
        <dbReference type="Proteomes" id="UP000824219"/>
    </source>
</evidence>
<reference evidence="2 3" key="1">
    <citation type="submission" date="2021-06" db="EMBL/GenBank/DDBJ databases">
        <title>Chromosome-level genome assembly of the red-tail catfish (Hemibagrus wyckioides).</title>
        <authorList>
            <person name="Shao F."/>
        </authorList>
    </citation>
    <scope>NUCLEOTIDE SEQUENCE [LARGE SCALE GENOMIC DNA]</scope>
    <source>
        <strain evidence="2">EC202008001</strain>
        <tissue evidence="2">Blood</tissue>
    </source>
</reference>
<dbReference type="Pfam" id="PF15766">
    <property type="entry name" value="DUF4695"/>
    <property type="match status" value="1"/>
</dbReference>
<keyword evidence="3" id="KW-1185">Reference proteome</keyword>
<sequence>MLFSFRGGARDIPEDRDGNRKHESTARKEELEGRSDTEGETFEHPRNRLFSRPSGLSAIPQHLVRKNLQSPSVTTTNPRSMASLEMTQLNALPTHLVALAMEEFPQPVGALRALECENGRPGRHHEARFICSKIAEDVDEEGTLDEDRAHRSFQQSLESLRRCTQKRQWLTYQNSTSISTHSSVDSSDPETA</sequence>
<evidence type="ECO:0000313" key="2">
    <source>
        <dbReference type="EMBL" id="KAG7315213.1"/>
    </source>
</evidence>
<feature type="compositionally biased region" description="Basic and acidic residues" evidence="1">
    <location>
        <begin position="8"/>
        <end position="46"/>
    </location>
</feature>